<organism evidence="10 11">
    <name type="scientific">Candidatus Pseudomonas phytovorans</name>
    <dbReference type="NCBI Taxonomy" id="3121377"/>
    <lineage>
        <taxon>Bacteria</taxon>
        <taxon>Pseudomonadati</taxon>
        <taxon>Pseudomonadota</taxon>
        <taxon>Gammaproteobacteria</taxon>
        <taxon>Pseudomonadales</taxon>
        <taxon>Pseudomonadaceae</taxon>
        <taxon>Pseudomonas</taxon>
    </lineage>
</organism>
<gene>
    <name evidence="10" type="ORF">P0Y58_03975</name>
</gene>
<protein>
    <recommendedName>
        <fullName evidence="2 9">Acyl-homoserine-lactone synthase</fullName>
        <ecNumber evidence="1 9">2.3.1.184</ecNumber>
    </recommendedName>
    <alternativeName>
        <fullName evidence="9">Autoinducer synthesis protein</fullName>
    </alternativeName>
</protein>
<keyword evidence="4 9" id="KW-0808">Transferase</keyword>
<dbReference type="AlphaFoldDB" id="A0AAJ5WKK3"/>
<evidence type="ECO:0000256" key="5">
    <source>
        <dbReference type="ARBA" id="ARBA00022691"/>
    </source>
</evidence>
<dbReference type="PROSITE" id="PS51187">
    <property type="entry name" value="AUTOINDUCER_SYNTH_2"/>
    <property type="match status" value="1"/>
</dbReference>
<evidence type="ECO:0000256" key="9">
    <source>
        <dbReference type="RuleBase" id="RU361135"/>
    </source>
</evidence>
<dbReference type="EMBL" id="CP119325">
    <property type="protein sequence ID" value="WEK31363.1"/>
    <property type="molecule type" value="Genomic_DNA"/>
</dbReference>
<keyword evidence="6 8" id="KW-0071">Autoinducer synthesis</keyword>
<dbReference type="PROSITE" id="PS00949">
    <property type="entry name" value="AUTOINDUCER_SYNTH_1"/>
    <property type="match status" value="1"/>
</dbReference>
<dbReference type="GO" id="GO:0007165">
    <property type="term" value="P:signal transduction"/>
    <property type="evidence" value="ECO:0007669"/>
    <property type="project" value="TreeGrafter"/>
</dbReference>
<dbReference type="Gene3D" id="3.40.630.30">
    <property type="match status" value="1"/>
</dbReference>
<dbReference type="SUPFAM" id="SSF55729">
    <property type="entry name" value="Acyl-CoA N-acyltransferases (Nat)"/>
    <property type="match status" value="1"/>
</dbReference>
<dbReference type="GO" id="GO:0009372">
    <property type="term" value="P:quorum sensing"/>
    <property type="evidence" value="ECO:0007669"/>
    <property type="project" value="UniProtKB-UniRule"/>
</dbReference>
<accession>A0AAJ5WKK3</accession>
<dbReference type="InterPro" id="IPR001690">
    <property type="entry name" value="Autoind_synthase"/>
</dbReference>
<evidence type="ECO:0000256" key="1">
    <source>
        <dbReference type="ARBA" id="ARBA00012340"/>
    </source>
</evidence>
<evidence type="ECO:0000256" key="4">
    <source>
        <dbReference type="ARBA" id="ARBA00022679"/>
    </source>
</evidence>
<dbReference type="GO" id="GO:0061579">
    <property type="term" value="F:N-acyl homoserine lactone synthase activity"/>
    <property type="evidence" value="ECO:0007669"/>
    <property type="project" value="UniProtKB-UniRule"/>
</dbReference>
<dbReference type="EC" id="2.3.1.184" evidence="1 9"/>
<evidence type="ECO:0000313" key="10">
    <source>
        <dbReference type="EMBL" id="WEK31363.1"/>
    </source>
</evidence>
<evidence type="ECO:0000256" key="3">
    <source>
        <dbReference type="ARBA" id="ARBA00022654"/>
    </source>
</evidence>
<proteinExistence type="inferred from homology"/>
<evidence type="ECO:0000313" key="11">
    <source>
        <dbReference type="Proteomes" id="UP001216329"/>
    </source>
</evidence>
<evidence type="ECO:0000256" key="6">
    <source>
        <dbReference type="ARBA" id="ARBA00022929"/>
    </source>
</evidence>
<comment type="similarity">
    <text evidence="8 9">Belongs to the autoinducer synthase family.</text>
</comment>
<name>A0AAJ5WKK3_9PSED</name>
<dbReference type="InterPro" id="IPR018311">
    <property type="entry name" value="Autoind_synth_CS"/>
</dbReference>
<dbReference type="Pfam" id="PF00765">
    <property type="entry name" value="Autoind_synth"/>
    <property type="match status" value="1"/>
</dbReference>
<dbReference type="PANTHER" id="PTHR39322">
    <property type="entry name" value="ACYL-HOMOSERINE-LACTONE SYNTHASE"/>
    <property type="match status" value="1"/>
</dbReference>
<evidence type="ECO:0000256" key="8">
    <source>
        <dbReference type="PROSITE-ProRule" id="PRU00533"/>
    </source>
</evidence>
<dbReference type="InterPro" id="IPR016181">
    <property type="entry name" value="Acyl_CoA_acyltransferase"/>
</dbReference>
<dbReference type="Proteomes" id="UP001216329">
    <property type="component" value="Chromosome"/>
</dbReference>
<dbReference type="PANTHER" id="PTHR39322:SF1">
    <property type="entry name" value="ISOVALERYL-HOMOSERINE LACTONE SYNTHASE"/>
    <property type="match status" value="1"/>
</dbReference>
<evidence type="ECO:0000256" key="7">
    <source>
        <dbReference type="ARBA" id="ARBA00048576"/>
    </source>
</evidence>
<reference evidence="10" key="1">
    <citation type="submission" date="2023-03" db="EMBL/GenBank/DDBJ databases">
        <title>Andean soil-derived lignocellulolytic bacterial consortium as a source of novel taxa and putative plastic-active enzymes.</title>
        <authorList>
            <person name="Diaz-Garcia L."/>
            <person name="Chuvochina M."/>
            <person name="Feuerriegel G."/>
            <person name="Bunk B."/>
            <person name="Sproer C."/>
            <person name="Streit W.R."/>
            <person name="Rodriguez L.M."/>
            <person name="Overmann J."/>
            <person name="Jimenez D.J."/>
        </authorList>
    </citation>
    <scope>NUCLEOTIDE SEQUENCE</scope>
    <source>
        <strain evidence="10">MAG 876</strain>
    </source>
</reference>
<keyword evidence="3 8" id="KW-0673">Quorum sensing</keyword>
<dbReference type="PRINTS" id="PR01549">
    <property type="entry name" value="AUTOINDCRSYN"/>
</dbReference>
<sequence length="182" mass="20246">MEFITGTLETLDASMRSAMAHYRYQVFVRQLGWELDCEEDSEFDQFDREDTVYILARDNQKQVVGVARLLSTATPYLLSEVFPELMAGQPLPASEQVWELSRFAAAGASPCRAERQISSPNAIALMQATLRCAAEHGARKLITVSPLGIERLLRKVGIDASRAGQVCSKYGQPLYASWITVN</sequence>
<comment type="catalytic activity">
    <reaction evidence="7 9">
        <text>a fatty acyl-[ACP] + S-adenosyl-L-methionine = an N-acyl-L-homoserine lactone + S-methyl-5'-thioadenosine + holo-[ACP] + H(+)</text>
        <dbReference type="Rhea" id="RHEA:10096"/>
        <dbReference type="Rhea" id="RHEA-COMP:9685"/>
        <dbReference type="Rhea" id="RHEA-COMP:14125"/>
        <dbReference type="ChEBI" id="CHEBI:15378"/>
        <dbReference type="ChEBI" id="CHEBI:17509"/>
        <dbReference type="ChEBI" id="CHEBI:55474"/>
        <dbReference type="ChEBI" id="CHEBI:59789"/>
        <dbReference type="ChEBI" id="CHEBI:64479"/>
        <dbReference type="ChEBI" id="CHEBI:138651"/>
        <dbReference type="EC" id="2.3.1.184"/>
    </reaction>
</comment>
<keyword evidence="5 9" id="KW-0949">S-adenosyl-L-methionine</keyword>
<evidence type="ECO:0000256" key="2">
    <source>
        <dbReference type="ARBA" id="ARBA00018768"/>
    </source>
</evidence>